<feature type="compositionally biased region" description="Polar residues" evidence="1">
    <location>
        <begin position="181"/>
        <end position="198"/>
    </location>
</feature>
<evidence type="ECO:0000313" key="2">
    <source>
        <dbReference type="EMBL" id="CAB4935239.1"/>
    </source>
</evidence>
<gene>
    <name evidence="2" type="ORF">UFOPK3720_00939</name>
</gene>
<proteinExistence type="predicted"/>
<name>A0A6J7IWK2_9ZZZZ</name>
<sequence length="209" mass="23160">MPQPRRRALRTPQVGQRCQQQQPEGIDSPPVKSRQRSPCRPQLLQRRRSRWPAGSALPLASTRVPRAPTRPSPSAGSGQLRRRRWRLPAAEASAAAGPSPGFRPPTTRLPLRRPALSGRPPTRSPTVRGVSGEPWLHCAATGARWSLYPVDRYATHLIDLREPRWTTRHAQDCSARPSRSAVRTSRTCLPEGPSTSRSSRARPLLPPTA</sequence>
<accession>A0A6J7IWK2</accession>
<feature type="compositionally biased region" description="Low complexity" evidence="1">
    <location>
        <begin position="88"/>
        <end position="114"/>
    </location>
</feature>
<organism evidence="2">
    <name type="scientific">freshwater metagenome</name>
    <dbReference type="NCBI Taxonomy" id="449393"/>
    <lineage>
        <taxon>unclassified sequences</taxon>
        <taxon>metagenomes</taxon>
        <taxon>ecological metagenomes</taxon>
    </lineage>
</organism>
<reference evidence="2" key="1">
    <citation type="submission" date="2020-05" db="EMBL/GenBank/DDBJ databases">
        <authorList>
            <person name="Chiriac C."/>
            <person name="Salcher M."/>
            <person name="Ghai R."/>
            <person name="Kavagutti S V."/>
        </authorList>
    </citation>
    <scope>NUCLEOTIDE SEQUENCE</scope>
</reference>
<evidence type="ECO:0000256" key="1">
    <source>
        <dbReference type="SAM" id="MobiDB-lite"/>
    </source>
</evidence>
<dbReference type="EMBL" id="CAFBNB010000168">
    <property type="protein sequence ID" value="CAB4935239.1"/>
    <property type="molecule type" value="Genomic_DNA"/>
</dbReference>
<feature type="region of interest" description="Disordered" evidence="1">
    <location>
        <begin position="167"/>
        <end position="209"/>
    </location>
</feature>
<protein>
    <submittedName>
        <fullName evidence="2">Unannotated protein</fullName>
    </submittedName>
</protein>
<feature type="compositionally biased region" description="Low complexity" evidence="1">
    <location>
        <begin position="13"/>
        <end position="22"/>
    </location>
</feature>
<feature type="region of interest" description="Disordered" evidence="1">
    <location>
        <begin position="1"/>
        <end position="130"/>
    </location>
</feature>
<dbReference type="AlphaFoldDB" id="A0A6J7IWK2"/>